<dbReference type="GO" id="GO:0005886">
    <property type="term" value="C:plasma membrane"/>
    <property type="evidence" value="ECO:0007669"/>
    <property type="project" value="UniProtKB-SubCell"/>
</dbReference>
<evidence type="ECO:0000256" key="1">
    <source>
        <dbReference type="ARBA" id="ARBA00022475"/>
    </source>
</evidence>
<accession>B5Y7F2</accession>
<comment type="subcellular location">
    <subcellularLocation>
        <location evidence="5">Cell membrane</location>
    </subcellularLocation>
    <subcellularLocation>
        <location evidence="5">Bacterial flagellum basal body</location>
    </subcellularLocation>
</comment>
<dbReference type="Proteomes" id="UP000001732">
    <property type="component" value="Chromosome"/>
</dbReference>
<keyword evidence="7" id="KW-1185">Reference proteome</keyword>
<evidence type="ECO:0000313" key="6">
    <source>
        <dbReference type="EMBL" id="ACI18135.1"/>
    </source>
</evidence>
<dbReference type="KEGG" id="cpo:COPRO5265_0332"/>
<dbReference type="Pfam" id="PF04347">
    <property type="entry name" value="FliO"/>
    <property type="match status" value="1"/>
</dbReference>
<dbReference type="HOGENOM" id="CLU_2141641_0_0_9"/>
<keyword evidence="5" id="KW-0975">Bacterial flagellum</keyword>
<organism evidence="6 7">
    <name type="scientific">Coprothermobacter proteolyticus (strain ATCC 35245 / DSM 5265 / OCM 4 / BT)</name>
    <dbReference type="NCBI Taxonomy" id="309798"/>
    <lineage>
        <taxon>Bacteria</taxon>
        <taxon>Pseudomonadati</taxon>
        <taxon>Coprothermobacterota</taxon>
        <taxon>Coprothermobacteria</taxon>
        <taxon>Coprothermobacterales</taxon>
        <taxon>Coprothermobacteraceae</taxon>
        <taxon>Coprothermobacter</taxon>
    </lineage>
</organism>
<evidence type="ECO:0000313" key="7">
    <source>
        <dbReference type="Proteomes" id="UP000001732"/>
    </source>
</evidence>
<keyword evidence="4 5" id="KW-0472">Membrane</keyword>
<evidence type="ECO:0000256" key="5">
    <source>
        <dbReference type="RuleBase" id="RU362064"/>
    </source>
</evidence>
<gene>
    <name evidence="6" type="ordered locus">COPRO5265_0332</name>
</gene>
<keyword evidence="2 5" id="KW-0812">Transmembrane</keyword>
<dbReference type="InterPro" id="IPR022781">
    <property type="entry name" value="Flagellar_biosynth_FliO"/>
</dbReference>
<comment type="similarity">
    <text evidence="5">Belongs to the FliO/MopB family.</text>
</comment>
<protein>
    <recommendedName>
        <fullName evidence="5">Flagellar protein</fullName>
    </recommendedName>
</protein>
<sequence length="112" mass="12936">MSSFWQWFFLLLFFVVLIGVLWFLSRYGRRWLGNFRVPAQGKQLKVLDAVSLDFRTRVFLVLVADKQKVLVADNGNHIRIVLLPSDEKDAGTDWQSSTFEKILKDADGNTTN</sequence>
<feature type="transmembrane region" description="Helical" evidence="5">
    <location>
        <begin position="6"/>
        <end position="24"/>
    </location>
</feature>
<keyword evidence="3 5" id="KW-1133">Transmembrane helix</keyword>
<dbReference type="OrthoDB" id="9968254at2"/>
<evidence type="ECO:0000256" key="3">
    <source>
        <dbReference type="ARBA" id="ARBA00022989"/>
    </source>
</evidence>
<keyword evidence="1 5" id="KW-1003">Cell membrane</keyword>
<dbReference type="GO" id="GO:0044781">
    <property type="term" value="P:bacterial-type flagellum organization"/>
    <property type="evidence" value="ECO:0007669"/>
    <property type="project" value="UniProtKB-UniRule"/>
</dbReference>
<dbReference type="EMBL" id="CP001145">
    <property type="protein sequence ID" value="ACI18135.1"/>
    <property type="molecule type" value="Genomic_DNA"/>
</dbReference>
<dbReference type="NCBIfam" id="TIGR03500">
    <property type="entry name" value="FliO_TIGR"/>
    <property type="match status" value="1"/>
</dbReference>
<reference evidence="6 7" key="2">
    <citation type="journal article" date="2014" name="Genome Announc.">
        <title>Complete Genome Sequence of Coprothermobacter proteolyticus DSM 5265.</title>
        <authorList>
            <person name="Alexiev A."/>
            <person name="Coil D.A."/>
            <person name="Badger J.H."/>
            <person name="Enticknap J."/>
            <person name="Ward N."/>
            <person name="Robb F.T."/>
            <person name="Eisen J.A."/>
        </authorList>
    </citation>
    <scope>NUCLEOTIDE SEQUENCE [LARGE SCALE GENOMIC DNA]</scope>
    <source>
        <strain evidence="7">ATCC 35245 / DSM 5265 / OCM 4 / BT</strain>
    </source>
</reference>
<dbReference type="AlphaFoldDB" id="B5Y7F2"/>
<dbReference type="GO" id="GO:0009425">
    <property type="term" value="C:bacterial-type flagellum basal body"/>
    <property type="evidence" value="ECO:0007669"/>
    <property type="project" value="UniProtKB-SubCell"/>
</dbReference>
<evidence type="ECO:0000256" key="2">
    <source>
        <dbReference type="ARBA" id="ARBA00022692"/>
    </source>
</evidence>
<evidence type="ECO:0000256" key="4">
    <source>
        <dbReference type="ARBA" id="ARBA00023136"/>
    </source>
</evidence>
<reference evidence="7" key="1">
    <citation type="submission" date="2008-08" db="EMBL/GenBank/DDBJ databases">
        <title>The complete genome sequence of Coprothermobacter proteolyticus strain ATCC 5245 / DSM 5265 / BT.</title>
        <authorList>
            <person name="Dodson R.J."/>
            <person name="Durkin A.S."/>
            <person name="Wu M."/>
            <person name="Eisen J."/>
            <person name="Sutton G."/>
        </authorList>
    </citation>
    <scope>NUCLEOTIDE SEQUENCE [LARGE SCALE GENOMIC DNA]</scope>
    <source>
        <strain evidence="7">ATCC 35245 / DSM 5265 / OCM 4 / BT</strain>
    </source>
</reference>
<dbReference type="RefSeq" id="WP_012544785.1">
    <property type="nucleotide sequence ID" value="NC_011295.1"/>
</dbReference>
<dbReference type="STRING" id="309798.COPRO5265_0332"/>
<name>B5Y7F2_COPPD</name>
<proteinExistence type="inferred from homology"/>